<dbReference type="GO" id="GO:0003724">
    <property type="term" value="F:RNA helicase activity"/>
    <property type="evidence" value="ECO:0007669"/>
    <property type="project" value="InterPro"/>
</dbReference>
<evidence type="ECO:0000313" key="24">
    <source>
        <dbReference type="EMBL" id="QRI44242.1"/>
    </source>
</evidence>
<evidence type="ECO:0000256" key="14">
    <source>
        <dbReference type="ARBA" id="ARBA00022801"/>
    </source>
</evidence>
<comment type="subcellular location">
    <subcellularLocation>
        <location evidence="3">Host nucleus</location>
    </subcellularLocation>
</comment>
<keyword evidence="13" id="KW-0255">Endonuclease</keyword>
<keyword evidence="7" id="KW-0808">Transferase</keyword>
<comment type="cofactor">
    <cofactor evidence="1">
        <name>Mn(2+)</name>
        <dbReference type="ChEBI" id="CHEBI:29035"/>
    </cofactor>
</comment>
<dbReference type="Pfam" id="PF02407">
    <property type="entry name" value="Viral_Rep"/>
    <property type="match status" value="1"/>
</dbReference>
<evidence type="ECO:0000256" key="18">
    <source>
        <dbReference type="ARBA" id="ARBA00023125"/>
    </source>
</evidence>
<dbReference type="GO" id="GO:0003677">
    <property type="term" value="F:DNA binding"/>
    <property type="evidence" value="ECO:0007669"/>
    <property type="project" value="UniProtKB-KW"/>
</dbReference>
<sequence length="271" mass="31797">MSRFARWSFTNFDLEHDYATLISECSYLIVGLETCPKTKTIHHQCYVEFENKRVFSTIKKLVPKAHIESAKGGPDANKKYCSKDKNVIIEYGEIKKQGKRTDLTGVKMMIKNGATLDDIIDTNANYQCIRASEVILKYKEPKRTWKPVVYWYYGPTGSGKTRAATEMAGDRFWMSNRDLKWWEGYDGHENVIIDDFRPNFCDFHELLRILDRYEYRVMVKGGSRQLRCKWIWITAPFHPKDAYPCLTEDVNQLLRRIDEIKFFGPEVMGQK</sequence>
<dbReference type="InterPro" id="IPR049912">
    <property type="entry name" value="CRESS_DNA_REP"/>
</dbReference>
<evidence type="ECO:0000256" key="7">
    <source>
        <dbReference type="ARBA" id="ARBA00022679"/>
    </source>
</evidence>
<dbReference type="GO" id="GO:0005524">
    <property type="term" value="F:ATP binding"/>
    <property type="evidence" value="ECO:0007669"/>
    <property type="project" value="UniProtKB-KW"/>
</dbReference>
<keyword evidence="12" id="KW-0547">Nucleotide-binding</keyword>
<evidence type="ECO:0000259" key="23">
    <source>
        <dbReference type="PROSITE" id="PS52020"/>
    </source>
</evidence>
<keyword evidence="17" id="KW-0190">Covalent protein-DNA linkage</keyword>
<evidence type="ECO:0000256" key="6">
    <source>
        <dbReference type="ARBA" id="ARBA00022562"/>
    </source>
</evidence>
<proteinExistence type="inferred from homology"/>
<feature type="domain" description="CRESS-DNA virus Rep endonuclease" evidence="23">
    <location>
        <begin position="1"/>
        <end position="94"/>
    </location>
</feature>
<dbReference type="GO" id="GO:0006260">
    <property type="term" value="P:DNA replication"/>
    <property type="evidence" value="ECO:0007669"/>
    <property type="project" value="UniProtKB-KW"/>
</dbReference>
<dbReference type="GO" id="GO:0016787">
    <property type="term" value="F:hydrolase activity"/>
    <property type="evidence" value="ECO:0007669"/>
    <property type="project" value="UniProtKB-KW"/>
</dbReference>
<comment type="similarity">
    <text evidence="4">Belongs to the nanoviruses/circoviruses replication-associated protein family.</text>
</comment>
<evidence type="ECO:0000256" key="16">
    <source>
        <dbReference type="ARBA" id="ARBA00022840"/>
    </source>
</evidence>
<evidence type="ECO:0000256" key="9">
    <source>
        <dbReference type="ARBA" id="ARBA00022705"/>
    </source>
</evidence>
<reference evidence="24" key="1">
    <citation type="submission" date="2020-11" db="EMBL/GenBank/DDBJ databases">
        <title>Viral genomes from river ports along the Yangtze River in China.</title>
        <authorList>
            <person name="Lu J."/>
            <person name="Shen Q."/>
            <person name="Yang S."/>
            <person name="Zhang W."/>
        </authorList>
    </citation>
    <scope>NUCLEOTIDE SEQUENCE</scope>
    <source>
        <strain evidence="24">4zj-CRESS-6</strain>
    </source>
</reference>
<evidence type="ECO:0000256" key="3">
    <source>
        <dbReference type="ARBA" id="ARBA00004147"/>
    </source>
</evidence>
<evidence type="ECO:0000256" key="2">
    <source>
        <dbReference type="ARBA" id="ARBA00001946"/>
    </source>
</evidence>
<keyword evidence="10" id="KW-0540">Nuclease</keyword>
<keyword evidence="19" id="KW-0511">Multifunctional enzyme</keyword>
<evidence type="ECO:0000256" key="21">
    <source>
        <dbReference type="ARBA" id="ARBA00032243"/>
    </source>
</evidence>
<evidence type="ECO:0000256" key="13">
    <source>
        <dbReference type="ARBA" id="ARBA00022759"/>
    </source>
</evidence>
<dbReference type="SUPFAM" id="SSF52540">
    <property type="entry name" value="P-loop containing nucleoside triphosphate hydrolases"/>
    <property type="match status" value="1"/>
</dbReference>
<evidence type="ECO:0000256" key="1">
    <source>
        <dbReference type="ARBA" id="ARBA00001936"/>
    </source>
</evidence>
<dbReference type="Pfam" id="PF00910">
    <property type="entry name" value="RNA_helicase"/>
    <property type="match status" value="1"/>
</dbReference>
<dbReference type="EMBL" id="MW347483">
    <property type="protein sequence ID" value="QRI44242.1"/>
    <property type="molecule type" value="Genomic_DNA"/>
</dbReference>
<keyword evidence="8" id="KW-0548">Nucleotidyltransferase</keyword>
<evidence type="ECO:0000256" key="11">
    <source>
        <dbReference type="ARBA" id="ARBA00022723"/>
    </source>
</evidence>
<evidence type="ECO:0000256" key="19">
    <source>
        <dbReference type="ARBA" id="ARBA00023268"/>
    </source>
</evidence>
<dbReference type="PROSITE" id="PS52020">
    <property type="entry name" value="CRESS_DNA_REP"/>
    <property type="match status" value="1"/>
</dbReference>
<keyword evidence="6" id="KW-1048">Host nucleus</keyword>
<dbReference type="GO" id="GO:0003723">
    <property type="term" value="F:RNA binding"/>
    <property type="evidence" value="ECO:0007669"/>
    <property type="project" value="InterPro"/>
</dbReference>
<dbReference type="Gene3D" id="3.40.1310.20">
    <property type="match status" value="1"/>
</dbReference>
<keyword evidence="15" id="KW-0347">Helicase</keyword>
<evidence type="ECO:0000256" key="5">
    <source>
        <dbReference type="ARBA" id="ARBA00014531"/>
    </source>
</evidence>
<evidence type="ECO:0000256" key="22">
    <source>
        <dbReference type="ARBA" id="ARBA00049360"/>
    </source>
</evidence>
<dbReference type="GO" id="GO:0004519">
    <property type="term" value="F:endonuclease activity"/>
    <property type="evidence" value="ECO:0007669"/>
    <property type="project" value="UniProtKB-KW"/>
</dbReference>
<protein>
    <recommendedName>
        <fullName evidence="5">Replication-associated protein</fullName>
    </recommendedName>
    <alternativeName>
        <fullName evidence="20">ATP-dependent helicase Rep</fullName>
    </alternativeName>
    <alternativeName>
        <fullName evidence="21">RepP</fullName>
    </alternativeName>
</protein>
<evidence type="ECO:0000256" key="20">
    <source>
        <dbReference type="ARBA" id="ARBA00030754"/>
    </source>
</evidence>
<evidence type="ECO:0000256" key="8">
    <source>
        <dbReference type="ARBA" id="ARBA00022695"/>
    </source>
</evidence>
<evidence type="ECO:0000256" key="15">
    <source>
        <dbReference type="ARBA" id="ARBA00022806"/>
    </source>
</evidence>
<keyword evidence="9" id="KW-0235">DNA replication</keyword>
<evidence type="ECO:0000256" key="12">
    <source>
        <dbReference type="ARBA" id="ARBA00022741"/>
    </source>
</evidence>
<name>A0A890UZK1_9VIRU</name>
<dbReference type="InterPro" id="IPR000605">
    <property type="entry name" value="Helicase_SF3_ssDNA/RNA_vir"/>
</dbReference>
<evidence type="ECO:0000256" key="10">
    <source>
        <dbReference type="ARBA" id="ARBA00022722"/>
    </source>
</evidence>
<comment type="catalytic activity">
    <reaction evidence="22">
        <text>ATP + H2O = ADP + phosphate + H(+)</text>
        <dbReference type="Rhea" id="RHEA:13065"/>
        <dbReference type="ChEBI" id="CHEBI:15377"/>
        <dbReference type="ChEBI" id="CHEBI:15378"/>
        <dbReference type="ChEBI" id="CHEBI:30616"/>
        <dbReference type="ChEBI" id="CHEBI:43474"/>
        <dbReference type="ChEBI" id="CHEBI:456216"/>
    </reaction>
</comment>
<evidence type="ECO:0000256" key="17">
    <source>
        <dbReference type="ARBA" id="ARBA00023124"/>
    </source>
</evidence>
<dbReference type="GO" id="GO:0016779">
    <property type="term" value="F:nucleotidyltransferase activity"/>
    <property type="evidence" value="ECO:0007669"/>
    <property type="project" value="UniProtKB-KW"/>
</dbReference>
<keyword evidence="16" id="KW-0067">ATP-binding</keyword>
<keyword evidence="14" id="KW-0378">Hydrolase</keyword>
<dbReference type="InterPro" id="IPR027417">
    <property type="entry name" value="P-loop_NTPase"/>
</dbReference>
<keyword evidence="18" id="KW-0238">DNA-binding</keyword>
<comment type="cofactor">
    <cofactor evidence="2">
        <name>Mg(2+)</name>
        <dbReference type="ChEBI" id="CHEBI:18420"/>
    </cofactor>
</comment>
<dbReference type="GO" id="GO:0042025">
    <property type="term" value="C:host cell nucleus"/>
    <property type="evidence" value="ECO:0007669"/>
    <property type="project" value="UniProtKB-SubCell"/>
</dbReference>
<dbReference type="GO" id="GO:0046872">
    <property type="term" value="F:metal ion binding"/>
    <property type="evidence" value="ECO:0007669"/>
    <property type="project" value="UniProtKB-KW"/>
</dbReference>
<accession>A0A890UZK1</accession>
<evidence type="ECO:0000256" key="4">
    <source>
        <dbReference type="ARBA" id="ARBA00008545"/>
    </source>
</evidence>
<organism evidence="24">
    <name type="scientific">Circoviridae sp</name>
    <dbReference type="NCBI Taxonomy" id="1954248"/>
    <lineage>
        <taxon>Viruses</taxon>
        <taxon>Monodnaviria</taxon>
        <taxon>Shotokuvirae</taxon>
        <taxon>Cressdnaviricota</taxon>
        <taxon>Arfiviricetes</taxon>
        <taxon>Rohanvirales</taxon>
        <taxon>Nenyaviridae</taxon>
        <taxon>Galvornvirus</taxon>
        <taxon>Galvornvirus isengard</taxon>
    </lineage>
</organism>
<keyword evidence="11" id="KW-0479">Metal-binding</keyword>
<gene>
    <name evidence="24" type="primary">REP</name>
</gene>